<dbReference type="Gene3D" id="3.40.50.150">
    <property type="entry name" value="Vaccinia Virus protein VP39"/>
    <property type="match status" value="1"/>
</dbReference>
<evidence type="ECO:0000313" key="1">
    <source>
        <dbReference type="Proteomes" id="UP000887581"/>
    </source>
</evidence>
<keyword evidence="1" id="KW-1185">Reference proteome</keyword>
<organism evidence="1 2">
    <name type="scientific">Setaria digitata</name>
    <dbReference type="NCBI Taxonomy" id="48799"/>
    <lineage>
        <taxon>Eukaryota</taxon>
        <taxon>Metazoa</taxon>
        <taxon>Ecdysozoa</taxon>
        <taxon>Nematoda</taxon>
        <taxon>Chromadorea</taxon>
        <taxon>Rhabditida</taxon>
        <taxon>Spirurina</taxon>
        <taxon>Spiruromorpha</taxon>
        <taxon>Filarioidea</taxon>
        <taxon>Setariidae</taxon>
        <taxon>Setaria</taxon>
    </lineage>
</organism>
<dbReference type="Pfam" id="PF10294">
    <property type="entry name" value="Methyltransf_16"/>
    <property type="match status" value="1"/>
</dbReference>
<dbReference type="InterPro" id="IPR029063">
    <property type="entry name" value="SAM-dependent_MTases_sf"/>
</dbReference>
<proteinExistence type="predicted"/>
<accession>A0A915PNZ0</accession>
<dbReference type="SUPFAM" id="SSF53335">
    <property type="entry name" value="S-adenosyl-L-methionine-dependent methyltransferases"/>
    <property type="match status" value="1"/>
</dbReference>
<name>A0A915PNZ0_9BILA</name>
<protein>
    <submittedName>
        <fullName evidence="2">Methyltransferase domain-containing protein</fullName>
    </submittedName>
</protein>
<reference evidence="2" key="1">
    <citation type="submission" date="2022-11" db="UniProtKB">
        <authorList>
            <consortium name="WormBaseParasite"/>
        </authorList>
    </citation>
    <scope>IDENTIFICATION</scope>
</reference>
<dbReference type="Proteomes" id="UP000887581">
    <property type="component" value="Unplaced"/>
</dbReference>
<dbReference type="AlphaFoldDB" id="A0A915PNZ0"/>
<dbReference type="WBParaSite" id="sdigi.contig167.g5553.t1">
    <property type="protein sequence ID" value="sdigi.contig167.g5553.t1"/>
    <property type="gene ID" value="sdigi.contig167.g5553"/>
</dbReference>
<evidence type="ECO:0000313" key="2">
    <source>
        <dbReference type="WBParaSite" id="sdigi.contig167.g5553.t1"/>
    </source>
</evidence>
<dbReference type="InterPro" id="IPR019410">
    <property type="entry name" value="Methyltransf_16"/>
</dbReference>
<dbReference type="PANTHER" id="PTHR14614">
    <property type="entry name" value="HEPATOCELLULAR CARCINOMA-ASSOCIATED ANTIGEN"/>
    <property type="match status" value="1"/>
</dbReference>
<sequence>MAEHWRHVWQSSEVLGEYLSAHHYLFDGCTVLELGSGCTGIPGLVAAKCGAKLVVFTDHPECDEAFKILQQNCNENGLDENSFLIKDLDWNDSNIEQVLDDVHMLHYILAADVFYDIEVFEALIRTVGSLLRMYQKATCIFAYEERKSFADINCLRWMKAFQIRSDNSYDLCIHRLPVLLI</sequence>